<dbReference type="EMBL" id="FOHB01000003">
    <property type="protein sequence ID" value="SES16554.1"/>
    <property type="molecule type" value="Genomic_DNA"/>
</dbReference>
<dbReference type="STRING" id="587636.SAMN05216199_2291"/>
<evidence type="ECO:0000256" key="5">
    <source>
        <dbReference type="PROSITE-ProRule" id="PRU01248"/>
    </source>
</evidence>
<feature type="domain" description="Tyr recombinase" evidence="6">
    <location>
        <begin position="161"/>
        <end position="345"/>
    </location>
</feature>
<protein>
    <submittedName>
        <fullName evidence="8">Site-specific recombinase XerD</fullName>
    </submittedName>
</protein>
<dbReference type="InterPro" id="IPR011010">
    <property type="entry name" value="DNA_brk_join_enz"/>
</dbReference>
<dbReference type="PROSITE" id="PS51900">
    <property type="entry name" value="CB"/>
    <property type="match status" value="1"/>
</dbReference>
<dbReference type="PROSITE" id="PS51898">
    <property type="entry name" value="TYR_RECOMBINASE"/>
    <property type="match status" value="1"/>
</dbReference>
<keyword evidence="3 5" id="KW-0238">DNA-binding</keyword>
<dbReference type="GO" id="GO:0015074">
    <property type="term" value="P:DNA integration"/>
    <property type="evidence" value="ECO:0007669"/>
    <property type="project" value="UniProtKB-KW"/>
</dbReference>
<evidence type="ECO:0000256" key="1">
    <source>
        <dbReference type="ARBA" id="ARBA00008857"/>
    </source>
</evidence>
<evidence type="ECO:0000256" key="3">
    <source>
        <dbReference type="ARBA" id="ARBA00023125"/>
    </source>
</evidence>
<dbReference type="Pfam" id="PF14659">
    <property type="entry name" value="Phage_int_SAM_3"/>
    <property type="match status" value="1"/>
</dbReference>
<dbReference type="SUPFAM" id="SSF56349">
    <property type="entry name" value="DNA breaking-rejoining enzymes"/>
    <property type="match status" value="1"/>
</dbReference>
<evidence type="ECO:0000259" key="6">
    <source>
        <dbReference type="PROSITE" id="PS51898"/>
    </source>
</evidence>
<keyword evidence="9" id="KW-1185">Reference proteome</keyword>
<dbReference type="GO" id="GO:0006310">
    <property type="term" value="P:DNA recombination"/>
    <property type="evidence" value="ECO:0007669"/>
    <property type="project" value="UniProtKB-KW"/>
</dbReference>
<evidence type="ECO:0000259" key="7">
    <source>
        <dbReference type="PROSITE" id="PS51900"/>
    </source>
</evidence>
<dbReference type="InterPro" id="IPR004107">
    <property type="entry name" value="Integrase_SAM-like_N"/>
</dbReference>
<dbReference type="InterPro" id="IPR010998">
    <property type="entry name" value="Integrase_recombinase_N"/>
</dbReference>
<dbReference type="InterPro" id="IPR002104">
    <property type="entry name" value="Integrase_catalytic"/>
</dbReference>
<dbReference type="PANTHER" id="PTHR30349:SF64">
    <property type="entry name" value="PROPHAGE INTEGRASE INTD-RELATED"/>
    <property type="match status" value="1"/>
</dbReference>
<dbReference type="CDD" id="cd01189">
    <property type="entry name" value="INT_ICEBs1_C_like"/>
    <property type="match status" value="1"/>
</dbReference>
<dbReference type="GO" id="GO:0003677">
    <property type="term" value="F:DNA binding"/>
    <property type="evidence" value="ECO:0007669"/>
    <property type="project" value="UniProtKB-UniRule"/>
</dbReference>
<comment type="similarity">
    <text evidence="1">Belongs to the 'phage' integrase family.</text>
</comment>
<dbReference type="Pfam" id="PF00589">
    <property type="entry name" value="Phage_integrase"/>
    <property type="match status" value="1"/>
</dbReference>
<dbReference type="AlphaFoldDB" id="A0A1H9V574"/>
<evidence type="ECO:0000256" key="4">
    <source>
        <dbReference type="ARBA" id="ARBA00023172"/>
    </source>
</evidence>
<dbReference type="OrthoDB" id="148546at2"/>
<evidence type="ECO:0000313" key="9">
    <source>
        <dbReference type="Proteomes" id="UP000199019"/>
    </source>
</evidence>
<dbReference type="InterPro" id="IPR013762">
    <property type="entry name" value="Integrase-like_cat_sf"/>
</dbReference>
<keyword evidence="4" id="KW-0233">DNA recombination</keyword>
<feature type="domain" description="Core-binding (CB)" evidence="7">
    <location>
        <begin position="59"/>
        <end position="140"/>
    </location>
</feature>
<dbReference type="PANTHER" id="PTHR30349">
    <property type="entry name" value="PHAGE INTEGRASE-RELATED"/>
    <property type="match status" value="1"/>
</dbReference>
<evidence type="ECO:0000256" key="2">
    <source>
        <dbReference type="ARBA" id="ARBA00022908"/>
    </source>
</evidence>
<dbReference type="Proteomes" id="UP000199019">
    <property type="component" value="Unassembled WGS sequence"/>
</dbReference>
<keyword evidence="2" id="KW-0229">DNA integration</keyword>
<proteinExistence type="inferred from homology"/>
<gene>
    <name evidence="8" type="ORF">SAMN05216199_2291</name>
</gene>
<sequence>MASIAKDPRNGRWLARWRDPSHHQRKKAFRRKVDAERFLANLQAEMNRGHYLDPAAGKVLIGDYAKVWSAGLSHLKESTAERYRGIVRTHIEPRWGTYRLSSVATSDVAAWVGELSAGGLSASTVRHIHRVFSLIMAMAVQDGRIARNPATGVRLPRAVRDEPRFLSVPELTALVHASGTGGLAMCVLAFTGIRFGELTALRVARVDLTRRRLHIAESASEVGGRLVWTTTKNHQSRSVPVPPGLIPDLARACEGKKPGDLVFTAPGGGPLRLGNWRTRVFDPACMAAGIVGLTPHDLRHTAASLAIAAGANVKAVQRMLGHSSAAMTLDIYAGLFGDDLDTVAALLDSHVPQMRHSGEIEAPQGGRNDAA</sequence>
<dbReference type="RefSeq" id="WP_091758156.1">
    <property type="nucleotide sequence ID" value="NZ_FOHB01000003.1"/>
</dbReference>
<name>A0A1H9V574_9MICO</name>
<accession>A0A1H9V574</accession>
<organism evidence="8 9">
    <name type="scientific">Pedococcus cremeus</name>
    <dbReference type="NCBI Taxonomy" id="587636"/>
    <lineage>
        <taxon>Bacteria</taxon>
        <taxon>Bacillati</taxon>
        <taxon>Actinomycetota</taxon>
        <taxon>Actinomycetes</taxon>
        <taxon>Micrococcales</taxon>
        <taxon>Intrasporangiaceae</taxon>
        <taxon>Pedococcus</taxon>
    </lineage>
</organism>
<evidence type="ECO:0000313" key="8">
    <source>
        <dbReference type="EMBL" id="SES16554.1"/>
    </source>
</evidence>
<dbReference type="InterPro" id="IPR044068">
    <property type="entry name" value="CB"/>
</dbReference>
<dbReference type="Gene3D" id="1.10.150.130">
    <property type="match status" value="1"/>
</dbReference>
<dbReference type="Gene3D" id="1.10.443.10">
    <property type="entry name" value="Intergrase catalytic core"/>
    <property type="match status" value="1"/>
</dbReference>
<reference evidence="9" key="1">
    <citation type="submission" date="2016-10" db="EMBL/GenBank/DDBJ databases">
        <authorList>
            <person name="Varghese N."/>
            <person name="Submissions S."/>
        </authorList>
    </citation>
    <scope>NUCLEOTIDE SEQUENCE [LARGE SCALE GENOMIC DNA]</scope>
    <source>
        <strain evidence="9">CGMCC 1.6963</strain>
    </source>
</reference>
<dbReference type="InterPro" id="IPR050090">
    <property type="entry name" value="Tyrosine_recombinase_XerCD"/>
</dbReference>